<name>A0A7Y7XVV9_9PSED</name>
<protein>
    <submittedName>
        <fullName evidence="1">Uncharacterized protein</fullName>
    </submittedName>
</protein>
<organism evidence="1 2">
    <name type="scientific">Pseudomonas gingeri</name>
    <dbReference type="NCBI Taxonomy" id="117681"/>
    <lineage>
        <taxon>Bacteria</taxon>
        <taxon>Pseudomonadati</taxon>
        <taxon>Pseudomonadota</taxon>
        <taxon>Gammaproteobacteria</taxon>
        <taxon>Pseudomonadales</taxon>
        <taxon>Pseudomonadaceae</taxon>
        <taxon>Pseudomonas</taxon>
    </lineage>
</organism>
<proteinExistence type="predicted"/>
<sequence>MKTEMTMYKVLLETGVSEEIATAILGELSIEKHRVLPFEPGRVLATQGVKKLEKQGISTLLYLMLNLVSDVSKLSEQDQQTHTHALQSGGRIISVFNDIEAENGTTLYIYTAGDRSYTLLLLSQDRWIMDSV</sequence>
<dbReference type="RefSeq" id="WP_017127212.1">
    <property type="nucleotide sequence ID" value="NZ_JACAQE010000001.1"/>
</dbReference>
<comment type="caution">
    <text evidence="1">The sequence shown here is derived from an EMBL/GenBank/DDBJ whole genome shotgun (WGS) entry which is preliminary data.</text>
</comment>
<evidence type="ECO:0000313" key="1">
    <source>
        <dbReference type="EMBL" id="NWC13011.1"/>
    </source>
</evidence>
<dbReference type="EMBL" id="JACAQE010000001">
    <property type="protein sequence ID" value="NWC13011.1"/>
    <property type="molecule type" value="Genomic_DNA"/>
</dbReference>
<dbReference type="Proteomes" id="UP000517547">
    <property type="component" value="Unassembled WGS sequence"/>
</dbReference>
<reference evidence="1 2" key="1">
    <citation type="submission" date="2020-04" db="EMBL/GenBank/DDBJ databases">
        <title>Molecular characterization of pseudomonads from Agaricus bisporus reveal novel blotch 2 pathogens in Western Europe.</title>
        <authorList>
            <person name="Taparia T."/>
            <person name="Krijger M."/>
            <person name="Haynes E."/>
            <person name="Elpinstone J.G."/>
            <person name="Noble R."/>
            <person name="Van Der Wolf J."/>
        </authorList>
    </citation>
    <scope>NUCLEOTIDE SEQUENCE [LARGE SCALE GENOMIC DNA]</scope>
    <source>
        <strain evidence="1 2">IPO3738</strain>
    </source>
</reference>
<accession>A0A7Y7XVV9</accession>
<evidence type="ECO:0000313" key="2">
    <source>
        <dbReference type="Proteomes" id="UP000517547"/>
    </source>
</evidence>
<gene>
    <name evidence="1" type="ORF">HX845_05080</name>
</gene>
<dbReference type="AlphaFoldDB" id="A0A7Y7XVV9"/>